<dbReference type="InterPro" id="IPR006679">
    <property type="entry name" value="Adenine_deam"/>
</dbReference>
<evidence type="ECO:0000256" key="7">
    <source>
        <dbReference type="ARBA" id="ARBA00069718"/>
    </source>
</evidence>
<reference evidence="11" key="1">
    <citation type="submission" date="2017-05" db="EMBL/GenBank/DDBJ databases">
        <authorList>
            <person name="Varghese N."/>
            <person name="Submissions S."/>
        </authorList>
    </citation>
    <scope>NUCLEOTIDE SEQUENCE</scope>
    <source>
        <strain evidence="11">Su22</strain>
    </source>
</reference>
<dbReference type="Proteomes" id="UP001158066">
    <property type="component" value="Unassembled WGS sequence"/>
</dbReference>
<evidence type="ECO:0000259" key="9">
    <source>
        <dbReference type="Pfam" id="PF01979"/>
    </source>
</evidence>
<feature type="domain" description="Amidohydrolase-related" evidence="9">
    <location>
        <begin position="65"/>
        <end position="346"/>
    </location>
</feature>
<comment type="caution">
    <text evidence="11">The sequence shown here is derived from an EMBL/GenBank/DDBJ whole genome shotgun (WGS) entry which is preliminary data.</text>
</comment>
<dbReference type="RefSeq" id="WP_283408086.1">
    <property type="nucleotide sequence ID" value="NZ_FXUF01000002.1"/>
</dbReference>
<keyword evidence="4 8" id="KW-0378">Hydrolase</keyword>
<feature type="domain" description="Adenine deaminase C-terminal" evidence="10">
    <location>
        <begin position="397"/>
        <end position="565"/>
    </location>
</feature>
<dbReference type="GO" id="GO:0006146">
    <property type="term" value="P:adenine catabolic process"/>
    <property type="evidence" value="ECO:0007669"/>
    <property type="project" value="InterPro"/>
</dbReference>
<comment type="cofactor">
    <cofactor evidence="1 8">
        <name>Mn(2+)</name>
        <dbReference type="ChEBI" id="CHEBI:29035"/>
    </cofactor>
</comment>
<evidence type="ECO:0000256" key="1">
    <source>
        <dbReference type="ARBA" id="ARBA00001936"/>
    </source>
</evidence>
<dbReference type="Pfam" id="PF01979">
    <property type="entry name" value="Amidohydro_1"/>
    <property type="match status" value="1"/>
</dbReference>
<dbReference type="FunFam" id="3.20.20.140:FF:000016">
    <property type="entry name" value="Adenine deaminase"/>
    <property type="match status" value="1"/>
</dbReference>
<protein>
    <recommendedName>
        <fullName evidence="7 8">Adenine deaminase</fullName>
        <shortName evidence="8">Adenase</shortName>
        <shortName evidence="8">Adenine aminase</shortName>
        <ecNumber evidence="3 8">3.5.4.2</ecNumber>
    </recommendedName>
</protein>
<sequence length="574" mass="62309">MKTALKKRIDVAAGREPADLVLKNAQIINVFTSEIVKGDVAIQDGLIAGIGNYQGRETLDLEWAYLSPGLIDGHVHLESAMVAPAEFARAVVPRGTTAVVADPHEIANVAGIQGIRYILEATKELPLDVRVMLPSCVPATSFENAGAVLKADDLAPLYGEERVLGLGELMDYPGVVGGEAAILDKIVGAGDRVMDGHGPIIEKKELNAYVTAGIQTEHECSTADEMLERLRLGMYILIREGSAARNLKELVKVVNRENLRRCLFCTDDKHPEDLLQRGHIDNNLRMAVEEGIDPVAAIQMATINAAECYGMKRVGAVAPGYRADLVVFDNLRDFNAQKVFREGKLVARDGKALFESGPQGNNMVSQTVHLPPLTAEQLKLALSSDIVHVIQLLPHSLVTRKTVRKVNVEEGCFAYHRSLDILKMAVIERHHATGQIGLGLVEGFGLRQGAIATTIGHDSHNLIVIGDNDADMLLAVETIRQAGGGITLCSQGEVLQTLPLPIGGLMSDAPLEEVNRQLMAMLRLAHEKLCVSHDIDPFMTLSFLALPVIPEIKLTDMGLFDVNAFAFMDIHVKE</sequence>
<dbReference type="Pfam" id="PF13382">
    <property type="entry name" value="Adenine_deam_C"/>
    <property type="match status" value="1"/>
</dbReference>
<keyword evidence="5 8" id="KW-0464">Manganese</keyword>
<dbReference type="SUPFAM" id="SSF51338">
    <property type="entry name" value="Composite domain of metallo-dependent hydrolases"/>
    <property type="match status" value="1"/>
</dbReference>
<dbReference type="CDD" id="cd01295">
    <property type="entry name" value="AdeC"/>
    <property type="match status" value="1"/>
</dbReference>
<dbReference type="InterPro" id="IPR032466">
    <property type="entry name" value="Metal_Hydrolase"/>
</dbReference>
<dbReference type="EC" id="3.5.4.2" evidence="3 8"/>
<dbReference type="Gene3D" id="2.30.40.10">
    <property type="entry name" value="Urease, subunit C, domain 1"/>
    <property type="match status" value="1"/>
</dbReference>
<evidence type="ECO:0000313" key="11">
    <source>
        <dbReference type="EMBL" id="SMP44403.1"/>
    </source>
</evidence>
<keyword evidence="12" id="KW-1185">Reference proteome</keyword>
<evidence type="ECO:0000256" key="5">
    <source>
        <dbReference type="ARBA" id="ARBA00023211"/>
    </source>
</evidence>
<evidence type="ECO:0000256" key="8">
    <source>
        <dbReference type="HAMAP-Rule" id="MF_01518"/>
    </source>
</evidence>
<dbReference type="InterPro" id="IPR026912">
    <property type="entry name" value="Adenine_deam_C"/>
</dbReference>
<evidence type="ECO:0000256" key="4">
    <source>
        <dbReference type="ARBA" id="ARBA00022801"/>
    </source>
</evidence>
<name>A0AA45WTZ3_9CLOT</name>
<evidence type="ECO:0000256" key="3">
    <source>
        <dbReference type="ARBA" id="ARBA00012782"/>
    </source>
</evidence>
<evidence type="ECO:0000259" key="10">
    <source>
        <dbReference type="Pfam" id="PF13382"/>
    </source>
</evidence>
<comment type="catalytic activity">
    <reaction evidence="6 8">
        <text>adenine + H2O + H(+) = hypoxanthine + NH4(+)</text>
        <dbReference type="Rhea" id="RHEA:23688"/>
        <dbReference type="ChEBI" id="CHEBI:15377"/>
        <dbReference type="ChEBI" id="CHEBI:15378"/>
        <dbReference type="ChEBI" id="CHEBI:16708"/>
        <dbReference type="ChEBI" id="CHEBI:17368"/>
        <dbReference type="ChEBI" id="CHEBI:28938"/>
        <dbReference type="EC" id="3.5.4.2"/>
    </reaction>
</comment>
<dbReference type="Gene3D" id="3.20.20.140">
    <property type="entry name" value="Metal-dependent hydrolases"/>
    <property type="match status" value="1"/>
</dbReference>
<evidence type="ECO:0000256" key="2">
    <source>
        <dbReference type="ARBA" id="ARBA00006773"/>
    </source>
</evidence>
<dbReference type="InterPro" id="IPR006680">
    <property type="entry name" value="Amidohydro-rel"/>
</dbReference>
<gene>
    <name evidence="8" type="primary">ade</name>
    <name evidence="11" type="ORF">SAMN06296020_102176</name>
</gene>
<dbReference type="HAMAP" id="MF_01518">
    <property type="entry name" value="Adenine_deamin"/>
    <property type="match status" value="1"/>
</dbReference>
<evidence type="ECO:0000256" key="6">
    <source>
        <dbReference type="ARBA" id="ARBA00047720"/>
    </source>
</evidence>
<dbReference type="GO" id="GO:0000034">
    <property type="term" value="F:adenine deaminase activity"/>
    <property type="evidence" value="ECO:0007669"/>
    <property type="project" value="UniProtKB-UniRule"/>
</dbReference>
<dbReference type="PANTHER" id="PTHR11113:SF2">
    <property type="entry name" value="ADENINE DEAMINASE"/>
    <property type="match status" value="1"/>
</dbReference>
<proteinExistence type="inferred from homology"/>
<comment type="similarity">
    <text evidence="2 8">Belongs to the metallo-dependent hydrolases superfamily. Adenine deaminase family.</text>
</comment>
<organism evidence="11 12">
    <name type="scientific">Anoxynatronum buryatiense</name>
    <dbReference type="NCBI Taxonomy" id="489973"/>
    <lineage>
        <taxon>Bacteria</taxon>
        <taxon>Bacillati</taxon>
        <taxon>Bacillota</taxon>
        <taxon>Clostridia</taxon>
        <taxon>Eubacteriales</taxon>
        <taxon>Clostridiaceae</taxon>
        <taxon>Anoxynatronum</taxon>
    </lineage>
</organism>
<dbReference type="InterPro" id="IPR011059">
    <property type="entry name" value="Metal-dep_hydrolase_composite"/>
</dbReference>
<evidence type="ECO:0000313" key="12">
    <source>
        <dbReference type="Proteomes" id="UP001158066"/>
    </source>
</evidence>
<dbReference type="SUPFAM" id="SSF51556">
    <property type="entry name" value="Metallo-dependent hydrolases"/>
    <property type="match status" value="1"/>
</dbReference>
<accession>A0AA45WTZ3</accession>
<dbReference type="NCBIfam" id="TIGR01178">
    <property type="entry name" value="ade"/>
    <property type="match status" value="1"/>
</dbReference>
<dbReference type="PANTHER" id="PTHR11113">
    <property type="entry name" value="N-ACETYLGLUCOSAMINE-6-PHOSPHATE DEACETYLASE"/>
    <property type="match status" value="1"/>
</dbReference>
<dbReference type="AlphaFoldDB" id="A0AA45WTZ3"/>
<dbReference type="EMBL" id="FXUF01000002">
    <property type="protein sequence ID" value="SMP44403.1"/>
    <property type="molecule type" value="Genomic_DNA"/>
</dbReference>